<gene>
    <name evidence="8" type="primary">folB</name>
    <name evidence="8" type="ORF">E6C64_14935</name>
</gene>
<dbReference type="PANTHER" id="PTHR42844">
    <property type="entry name" value="DIHYDRONEOPTERIN ALDOLASE 1-RELATED"/>
    <property type="match status" value="1"/>
</dbReference>
<comment type="catalytic activity">
    <reaction evidence="1 6">
        <text>7,8-dihydroneopterin = 6-hydroxymethyl-7,8-dihydropterin + glycolaldehyde</text>
        <dbReference type="Rhea" id="RHEA:10540"/>
        <dbReference type="ChEBI" id="CHEBI:17001"/>
        <dbReference type="ChEBI" id="CHEBI:17071"/>
        <dbReference type="ChEBI" id="CHEBI:44841"/>
        <dbReference type="EC" id="4.1.2.25"/>
    </reaction>
</comment>
<dbReference type="EMBL" id="SSSM01000005">
    <property type="protein sequence ID" value="THG29937.1"/>
    <property type="molecule type" value="Genomic_DNA"/>
</dbReference>
<dbReference type="GO" id="GO:0046654">
    <property type="term" value="P:tetrahydrofolate biosynthetic process"/>
    <property type="evidence" value="ECO:0007669"/>
    <property type="project" value="UniProtKB-UniRule"/>
</dbReference>
<dbReference type="InterPro" id="IPR043133">
    <property type="entry name" value="GTP-CH-I_C/QueF"/>
</dbReference>
<comment type="caution">
    <text evidence="8">The sequence shown here is derived from an EMBL/GenBank/DDBJ whole genome shotgun (WGS) entry which is preliminary data.</text>
</comment>
<dbReference type="SUPFAM" id="SSF55620">
    <property type="entry name" value="Tetrahydrobiopterin biosynthesis enzymes-like"/>
    <property type="match status" value="1"/>
</dbReference>
<keyword evidence="4 6" id="KW-0289">Folate biosynthesis</keyword>
<dbReference type="GO" id="GO:0046656">
    <property type="term" value="P:folic acid biosynthetic process"/>
    <property type="evidence" value="ECO:0007669"/>
    <property type="project" value="UniProtKB-UniRule"/>
</dbReference>
<comment type="pathway">
    <text evidence="2 6">Cofactor biosynthesis; tetrahydrofolate biosynthesis; 2-amino-4-hydroxy-6-hydroxymethyl-7,8-dihydropteridine diphosphate from 7,8-dihydroneopterin triphosphate: step 3/4.</text>
</comment>
<dbReference type="GO" id="GO:0005737">
    <property type="term" value="C:cytoplasm"/>
    <property type="evidence" value="ECO:0007669"/>
    <property type="project" value="TreeGrafter"/>
</dbReference>
<keyword evidence="5 6" id="KW-0456">Lyase</keyword>
<organism evidence="8 9">
    <name type="scientific">Naasia lichenicola</name>
    <dbReference type="NCBI Taxonomy" id="2565933"/>
    <lineage>
        <taxon>Bacteria</taxon>
        <taxon>Bacillati</taxon>
        <taxon>Actinomycetota</taxon>
        <taxon>Actinomycetes</taxon>
        <taxon>Micrococcales</taxon>
        <taxon>Microbacteriaceae</taxon>
        <taxon>Naasia</taxon>
    </lineage>
</organism>
<accession>A0A4V3WT08</accession>
<dbReference type="Pfam" id="PF02152">
    <property type="entry name" value="FolB"/>
    <property type="match status" value="1"/>
</dbReference>
<dbReference type="Gene3D" id="3.30.1130.10">
    <property type="match status" value="1"/>
</dbReference>
<evidence type="ECO:0000256" key="5">
    <source>
        <dbReference type="ARBA" id="ARBA00023239"/>
    </source>
</evidence>
<dbReference type="SMART" id="SM00905">
    <property type="entry name" value="FolB"/>
    <property type="match status" value="1"/>
</dbReference>
<keyword evidence="9" id="KW-1185">Reference proteome</keyword>
<dbReference type="Proteomes" id="UP000309133">
    <property type="component" value="Unassembled WGS sequence"/>
</dbReference>
<dbReference type="OrthoDB" id="3212934at2"/>
<dbReference type="InterPro" id="IPR006156">
    <property type="entry name" value="Dihydroneopterin_aldolase"/>
</dbReference>
<evidence type="ECO:0000256" key="4">
    <source>
        <dbReference type="ARBA" id="ARBA00022909"/>
    </source>
</evidence>
<evidence type="ECO:0000259" key="7">
    <source>
        <dbReference type="SMART" id="SM00905"/>
    </source>
</evidence>
<sequence length="124" mass="13152">MTTSASDHIDLVGIVAYGHHGVLGWERELGQPFIIDVRLWLSLAAAGASNDLSLTVNYGTLAGEILAAVESEPVDLIEAVAERVAEVGLAYPIVESVRVTIHKPRAPVPVALSDVSVTIIRSRS</sequence>
<dbReference type="UniPathway" id="UPA00077">
    <property type="reaction ID" value="UER00154"/>
</dbReference>
<evidence type="ECO:0000256" key="3">
    <source>
        <dbReference type="ARBA" id="ARBA00005708"/>
    </source>
</evidence>
<protein>
    <recommendedName>
        <fullName evidence="6">7,8-dihydroneopterin aldolase</fullName>
        <ecNumber evidence="6">4.1.2.25</ecNumber>
    </recommendedName>
</protein>
<dbReference type="AlphaFoldDB" id="A0A4V3WT08"/>
<evidence type="ECO:0000256" key="1">
    <source>
        <dbReference type="ARBA" id="ARBA00001353"/>
    </source>
</evidence>
<dbReference type="EC" id="4.1.2.25" evidence="6"/>
<comment type="function">
    <text evidence="6">Catalyzes the conversion of 7,8-dihydroneopterin to 6-hydroxymethyl-7,8-dihydropterin.</text>
</comment>
<dbReference type="InterPro" id="IPR006157">
    <property type="entry name" value="FolB_dom"/>
</dbReference>
<evidence type="ECO:0000313" key="8">
    <source>
        <dbReference type="EMBL" id="THG29937.1"/>
    </source>
</evidence>
<dbReference type="NCBIfam" id="TIGR00525">
    <property type="entry name" value="folB"/>
    <property type="match status" value="1"/>
</dbReference>
<dbReference type="CDD" id="cd00534">
    <property type="entry name" value="DHNA_DHNTPE"/>
    <property type="match status" value="1"/>
</dbReference>
<feature type="domain" description="Dihydroneopterin aldolase/epimerase" evidence="7">
    <location>
        <begin position="9"/>
        <end position="121"/>
    </location>
</feature>
<name>A0A4V3WT08_9MICO</name>
<evidence type="ECO:0000313" key="9">
    <source>
        <dbReference type="Proteomes" id="UP000309133"/>
    </source>
</evidence>
<evidence type="ECO:0000256" key="2">
    <source>
        <dbReference type="ARBA" id="ARBA00005013"/>
    </source>
</evidence>
<dbReference type="RefSeq" id="WP_136428266.1">
    <property type="nucleotide sequence ID" value="NZ_SSSM01000005.1"/>
</dbReference>
<proteinExistence type="inferred from homology"/>
<dbReference type="GO" id="GO:0004150">
    <property type="term" value="F:dihydroneopterin aldolase activity"/>
    <property type="evidence" value="ECO:0007669"/>
    <property type="project" value="UniProtKB-UniRule"/>
</dbReference>
<dbReference type="PANTHER" id="PTHR42844:SF1">
    <property type="entry name" value="DIHYDRONEOPTERIN ALDOLASE 1-RELATED"/>
    <property type="match status" value="1"/>
</dbReference>
<comment type="similarity">
    <text evidence="3 6">Belongs to the DHNA family.</text>
</comment>
<dbReference type="NCBIfam" id="TIGR00526">
    <property type="entry name" value="folB_dom"/>
    <property type="match status" value="1"/>
</dbReference>
<reference evidence="8 9" key="1">
    <citation type="submission" date="2019-04" db="EMBL/GenBank/DDBJ databases">
        <authorList>
            <person name="Jiang L."/>
        </authorList>
    </citation>
    <scope>NUCLEOTIDE SEQUENCE [LARGE SCALE GENOMIC DNA]</scope>
    <source>
        <strain evidence="8 9">YIM 131853</strain>
    </source>
</reference>
<evidence type="ECO:0000256" key="6">
    <source>
        <dbReference type="RuleBase" id="RU362079"/>
    </source>
</evidence>